<dbReference type="GO" id="GO:0051287">
    <property type="term" value="F:NAD binding"/>
    <property type="evidence" value="ECO:0007669"/>
    <property type="project" value="InterPro"/>
</dbReference>
<dbReference type="AlphaFoldDB" id="A0AA37X3V0"/>
<feature type="domain" description="Glycerol-3-phosphate dehydrogenase NAD-dependent N-terminal" evidence="2">
    <location>
        <begin position="5"/>
        <end position="102"/>
    </location>
</feature>
<dbReference type="SUPFAM" id="SSF48179">
    <property type="entry name" value="6-phosphogluconate dehydrogenase C-terminal domain-like"/>
    <property type="match status" value="1"/>
</dbReference>
<dbReference type="Gene3D" id="1.10.1040.10">
    <property type="entry name" value="N-(1-d-carboxylethyl)-l-norvaline Dehydrogenase, domain 2"/>
    <property type="match status" value="1"/>
</dbReference>
<protein>
    <submittedName>
        <fullName evidence="4">Opine dehydrogenase</fullName>
    </submittedName>
</protein>
<name>A0AA37X3V0_9RHOB</name>
<proteinExistence type="predicted"/>
<evidence type="ECO:0000313" key="4">
    <source>
        <dbReference type="EMBL" id="GLS87141.1"/>
    </source>
</evidence>
<evidence type="ECO:0000256" key="1">
    <source>
        <dbReference type="ARBA" id="ARBA00023002"/>
    </source>
</evidence>
<dbReference type="GO" id="GO:0046168">
    <property type="term" value="P:glycerol-3-phosphate catabolic process"/>
    <property type="evidence" value="ECO:0007669"/>
    <property type="project" value="InterPro"/>
</dbReference>
<dbReference type="GO" id="GO:0016616">
    <property type="term" value="F:oxidoreductase activity, acting on the CH-OH group of donors, NAD or NADP as acceptor"/>
    <property type="evidence" value="ECO:0007669"/>
    <property type="project" value="InterPro"/>
</dbReference>
<dbReference type="SUPFAM" id="SSF51735">
    <property type="entry name" value="NAD(P)-binding Rossmann-fold domains"/>
    <property type="match status" value="1"/>
</dbReference>
<dbReference type="Proteomes" id="UP001157355">
    <property type="component" value="Unassembled WGS sequence"/>
</dbReference>
<dbReference type="PANTHER" id="PTHR38015">
    <property type="entry name" value="BLR6086 PROTEIN"/>
    <property type="match status" value="1"/>
</dbReference>
<evidence type="ECO:0000259" key="3">
    <source>
        <dbReference type="Pfam" id="PF02317"/>
    </source>
</evidence>
<dbReference type="InterPro" id="IPR036291">
    <property type="entry name" value="NAD(P)-bd_dom_sf"/>
</dbReference>
<feature type="domain" description="Opine dehydrogenase" evidence="3">
    <location>
        <begin position="181"/>
        <end position="325"/>
    </location>
</feature>
<dbReference type="InterPro" id="IPR008927">
    <property type="entry name" value="6-PGluconate_DH-like_C_sf"/>
</dbReference>
<dbReference type="InterPro" id="IPR013328">
    <property type="entry name" value="6PGD_dom2"/>
</dbReference>
<dbReference type="RefSeq" id="WP_284325322.1">
    <property type="nucleotide sequence ID" value="NZ_BSPP01000007.1"/>
</dbReference>
<sequence length="348" mass="36552">MPRRVLILGAGGVARGMAALLHSLGHEPMLWSPSGQGTRALASQPLQVTGALAGTLRVAIAQDLATALDWAEVVVLAMPANGHRAALDAVLPRLRADHTIIISAQLSLGGFYVHQALTARGVSALVMAWGTTVVLGRALGADGVQIGGLRRRVEVAALPVARADEALALCQTLFGDRFAKAPTLLAIALGNLNPPVHMANALCNLTRIERGEVWANYDGITPAVARLIKGLDAERLALAAAFGLSVRSVERHFRETFALPDALSLAQMAARIHADRGGPPGPTDLSTRFITEDLPFGILEIITLAQHVGQVTPLHTAGFTLFQSLCGRDFCAENTLLPAIDLGAVVAM</sequence>
<dbReference type="Pfam" id="PF02317">
    <property type="entry name" value="Octopine_DH"/>
    <property type="match status" value="1"/>
</dbReference>
<gene>
    <name evidence="4" type="ORF">GCM10010873_21150</name>
</gene>
<dbReference type="PANTHER" id="PTHR38015:SF1">
    <property type="entry name" value="OPINE DEHYDROGENASE DOMAIN-CONTAINING PROTEIN"/>
    <property type="match status" value="1"/>
</dbReference>
<organism evidence="4 5">
    <name type="scientific">Cypionkella aquatica</name>
    <dbReference type="NCBI Taxonomy" id="1756042"/>
    <lineage>
        <taxon>Bacteria</taxon>
        <taxon>Pseudomonadati</taxon>
        <taxon>Pseudomonadota</taxon>
        <taxon>Alphaproteobacteria</taxon>
        <taxon>Rhodobacterales</taxon>
        <taxon>Paracoccaceae</taxon>
        <taxon>Cypionkella</taxon>
    </lineage>
</organism>
<keyword evidence="5" id="KW-1185">Reference proteome</keyword>
<dbReference type="InterPro" id="IPR051729">
    <property type="entry name" value="Opine/Lysopine_DH"/>
</dbReference>
<comment type="caution">
    <text evidence="4">The sequence shown here is derived from an EMBL/GenBank/DDBJ whole genome shotgun (WGS) entry which is preliminary data.</text>
</comment>
<reference evidence="4 5" key="1">
    <citation type="journal article" date="2014" name="Int. J. Syst. Evol. Microbiol.">
        <title>Complete genome sequence of Corynebacterium casei LMG S-19264T (=DSM 44701T), isolated from a smear-ripened cheese.</title>
        <authorList>
            <consortium name="US DOE Joint Genome Institute (JGI-PGF)"/>
            <person name="Walter F."/>
            <person name="Albersmeier A."/>
            <person name="Kalinowski J."/>
            <person name="Ruckert C."/>
        </authorList>
    </citation>
    <scope>NUCLEOTIDE SEQUENCE [LARGE SCALE GENOMIC DNA]</scope>
    <source>
        <strain evidence="4 5">NBRC 111766</strain>
    </source>
</reference>
<evidence type="ECO:0000259" key="2">
    <source>
        <dbReference type="Pfam" id="PF01210"/>
    </source>
</evidence>
<dbReference type="InterPro" id="IPR003421">
    <property type="entry name" value="Opine_DH"/>
</dbReference>
<dbReference type="Gene3D" id="3.40.50.720">
    <property type="entry name" value="NAD(P)-binding Rossmann-like Domain"/>
    <property type="match status" value="1"/>
</dbReference>
<dbReference type="EMBL" id="BSPP01000007">
    <property type="protein sequence ID" value="GLS87141.1"/>
    <property type="molecule type" value="Genomic_DNA"/>
</dbReference>
<dbReference type="InterPro" id="IPR011128">
    <property type="entry name" value="G3P_DH_NAD-dep_N"/>
</dbReference>
<evidence type="ECO:0000313" key="5">
    <source>
        <dbReference type="Proteomes" id="UP001157355"/>
    </source>
</evidence>
<keyword evidence="1" id="KW-0560">Oxidoreductase</keyword>
<dbReference type="Pfam" id="PF01210">
    <property type="entry name" value="NAD_Gly3P_dh_N"/>
    <property type="match status" value="1"/>
</dbReference>
<accession>A0AA37X3V0</accession>